<feature type="compositionally biased region" description="Basic and acidic residues" evidence="1">
    <location>
        <begin position="26"/>
        <end position="40"/>
    </location>
</feature>
<evidence type="ECO:0000313" key="3">
    <source>
        <dbReference type="Proteomes" id="UP000242715"/>
    </source>
</evidence>
<protein>
    <submittedName>
        <fullName evidence="2">Uncharacterized protein</fullName>
    </submittedName>
</protein>
<sequence length="85" mass="9300">MRFAALDDIPVETSDTSEQQNPPKPPSDHDKSNDKGKGKSTELNPVALFKEQDRLLEVELNDDLQSVEVNIVDVSSSQGILGKHG</sequence>
<name>A0A2Z6MGB5_TRISU</name>
<feature type="region of interest" description="Disordered" evidence="1">
    <location>
        <begin position="1"/>
        <end position="45"/>
    </location>
</feature>
<evidence type="ECO:0000256" key="1">
    <source>
        <dbReference type="SAM" id="MobiDB-lite"/>
    </source>
</evidence>
<organism evidence="2 3">
    <name type="scientific">Trifolium subterraneum</name>
    <name type="common">Subterranean clover</name>
    <dbReference type="NCBI Taxonomy" id="3900"/>
    <lineage>
        <taxon>Eukaryota</taxon>
        <taxon>Viridiplantae</taxon>
        <taxon>Streptophyta</taxon>
        <taxon>Embryophyta</taxon>
        <taxon>Tracheophyta</taxon>
        <taxon>Spermatophyta</taxon>
        <taxon>Magnoliopsida</taxon>
        <taxon>eudicotyledons</taxon>
        <taxon>Gunneridae</taxon>
        <taxon>Pentapetalae</taxon>
        <taxon>rosids</taxon>
        <taxon>fabids</taxon>
        <taxon>Fabales</taxon>
        <taxon>Fabaceae</taxon>
        <taxon>Papilionoideae</taxon>
        <taxon>50 kb inversion clade</taxon>
        <taxon>NPAAA clade</taxon>
        <taxon>Hologalegina</taxon>
        <taxon>IRL clade</taxon>
        <taxon>Trifolieae</taxon>
        <taxon>Trifolium</taxon>
    </lineage>
</organism>
<evidence type="ECO:0000313" key="2">
    <source>
        <dbReference type="EMBL" id="GAU17118.1"/>
    </source>
</evidence>
<accession>A0A2Z6MGB5</accession>
<proteinExistence type="predicted"/>
<keyword evidence="3" id="KW-1185">Reference proteome</keyword>
<dbReference type="EMBL" id="DF973166">
    <property type="protein sequence ID" value="GAU17118.1"/>
    <property type="molecule type" value="Genomic_DNA"/>
</dbReference>
<dbReference type="Proteomes" id="UP000242715">
    <property type="component" value="Unassembled WGS sequence"/>
</dbReference>
<reference evidence="3" key="1">
    <citation type="journal article" date="2017" name="Front. Plant Sci.">
        <title>Climate Clever Clovers: New Paradigm to Reduce the Environmental Footprint of Ruminants by Breeding Low Methanogenic Forages Utilizing Haplotype Variation.</title>
        <authorList>
            <person name="Kaur P."/>
            <person name="Appels R."/>
            <person name="Bayer P.E."/>
            <person name="Keeble-Gagnere G."/>
            <person name="Wang J."/>
            <person name="Hirakawa H."/>
            <person name="Shirasawa K."/>
            <person name="Vercoe P."/>
            <person name="Stefanova K."/>
            <person name="Durmic Z."/>
            <person name="Nichols P."/>
            <person name="Revell C."/>
            <person name="Isobe S.N."/>
            <person name="Edwards D."/>
            <person name="Erskine W."/>
        </authorList>
    </citation>
    <scope>NUCLEOTIDE SEQUENCE [LARGE SCALE GENOMIC DNA]</scope>
    <source>
        <strain evidence="3">cv. Daliak</strain>
    </source>
</reference>
<dbReference type="AlphaFoldDB" id="A0A2Z6MGB5"/>
<gene>
    <name evidence="2" type="ORF">TSUD_106170</name>
</gene>